<proteinExistence type="predicted"/>
<feature type="domain" description="Rad50/SbcC-type AAA" evidence="2">
    <location>
        <begin position="5"/>
        <end position="220"/>
    </location>
</feature>
<dbReference type="Pfam" id="PF13476">
    <property type="entry name" value="AAA_23"/>
    <property type="match status" value="1"/>
</dbReference>
<evidence type="ECO:0000259" key="2">
    <source>
        <dbReference type="Pfam" id="PF13476"/>
    </source>
</evidence>
<dbReference type="PANTHER" id="PTHR43581:SF2">
    <property type="entry name" value="EXCINUCLEASE ATPASE SUBUNIT"/>
    <property type="match status" value="1"/>
</dbReference>
<name>A0ABR9V7R2_9CYAN</name>
<evidence type="ECO:0000313" key="3">
    <source>
        <dbReference type="EMBL" id="MBE9234521.1"/>
    </source>
</evidence>
<dbReference type="PANTHER" id="PTHR43581">
    <property type="entry name" value="ATP/GTP PHOSPHATASE"/>
    <property type="match status" value="1"/>
</dbReference>
<evidence type="ECO:0000313" key="4">
    <source>
        <dbReference type="Proteomes" id="UP000606776"/>
    </source>
</evidence>
<dbReference type="SUPFAM" id="SSF52540">
    <property type="entry name" value="P-loop containing nucleoside triphosphate hydrolases"/>
    <property type="match status" value="1"/>
</dbReference>
<dbReference type="InterPro" id="IPR051396">
    <property type="entry name" value="Bact_Antivir_Def_Nuclease"/>
</dbReference>
<dbReference type="EMBL" id="JADEWB010000001">
    <property type="protein sequence ID" value="MBE9234521.1"/>
    <property type="molecule type" value="Genomic_DNA"/>
</dbReference>
<feature type="domain" description="ATPase AAA-type core" evidence="1">
    <location>
        <begin position="242"/>
        <end position="328"/>
    </location>
</feature>
<dbReference type="Proteomes" id="UP000606776">
    <property type="component" value="Unassembled WGS sequence"/>
</dbReference>
<sequence length="435" mass="50260">MKIRQLEIQNFRCFEHKVFEFSDQFNVFIGDNAKGKTAILDALAIAAGSFFLGIDTIDSRNILRDEIRRIIRTEGETPTLEPILPVVISCHGSFEDVTEMSWTREIKNDGGSTTREGAKLISTYAKELQQKIRIQEQDREKIILPVISYYATSRLWVQRKQRNIKTLAPRSRFEGYDNCLSNSYELKKLIQWFKTYELASLQQGKTLGSLLAVKEAIKNCMEDWGDVKYDILQKELVATSQDGITLPFKMLSDGVRNMIGMVADIAYRCITLNPQFEGEAAKLTPGIVLIDEIDLHLHPKWQRRVVEDLKRTFPKIQFFATTHSPLIIQSLKERDGELIDLNNPDLIPVAEYENKYMEHITKNVMGVDNVNRNERYQKMLETAERYYQMLENANNSSPEELEKLKTELDELIEPYSDDVAYHAFLKMKRLAKLGE</sequence>
<evidence type="ECO:0000259" key="1">
    <source>
        <dbReference type="Pfam" id="PF13304"/>
    </source>
</evidence>
<dbReference type="InterPro" id="IPR003959">
    <property type="entry name" value="ATPase_AAA_core"/>
</dbReference>
<dbReference type="InterPro" id="IPR027417">
    <property type="entry name" value="P-loop_NTPase"/>
</dbReference>
<dbReference type="Gene3D" id="3.40.50.300">
    <property type="entry name" value="P-loop containing nucleotide triphosphate hydrolases"/>
    <property type="match status" value="1"/>
</dbReference>
<gene>
    <name evidence="3" type="ORF">IQ227_00350</name>
</gene>
<comment type="caution">
    <text evidence="3">The sequence shown here is derived from an EMBL/GenBank/DDBJ whole genome shotgun (WGS) entry which is preliminary data.</text>
</comment>
<accession>A0ABR9V7R2</accession>
<organism evidence="3 4">
    <name type="scientific">Sphaerospermopsis aphanizomenoides LEGE 00250</name>
    <dbReference type="NCBI Taxonomy" id="2777972"/>
    <lineage>
        <taxon>Bacteria</taxon>
        <taxon>Bacillati</taxon>
        <taxon>Cyanobacteriota</taxon>
        <taxon>Cyanophyceae</taxon>
        <taxon>Nostocales</taxon>
        <taxon>Aphanizomenonaceae</taxon>
        <taxon>Sphaerospermopsis</taxon>
        <taxon>Sphaerospermopsis aphanizomenoides</taxon>
    </lineage>
</organism>
<reference evidence="3 4" key="1">
    <citation type="submission" date="2020-10" db="EMBL/GenBank/DDBJ databases">
        <authorList>
            <person name="Castelo-Branco R."/>
            <person name="Eusebio N."/>
            <person name="Adriana R."/>
            <person name="Vieira A."/>
            <person name="Brugerolle De Fraissinette N."/>
            <person name="Rezende De Castro R."/>
            <person name="Schneider M.P."/>
            <person name="Vasconcelos V."/>
            <person name="Leao P.N."/>
        </authorList>
    </citation>
    <scope>NUCLEOTIDE SEQUENCE [LARGE SCALE GENOMIC DNA]</scope>
    <source>
        <strain evidence="3 4">LEGE 00250</strain>
    </source>
</reference>
<dbReference type="Pfam" id="PF13304">
    <property type="entry name" value="AAA_21"/>
    <property type="match status" value="1"/>
</dbReference>
<protein>
    <submittedName>
        <fullName evidence="3">AAA family ATPase</fullName>
    </submittedName>
</protein>
<dbReference type="InterPro" id="IPR038729">
    <property type="entry name" value="Rad50/SbcC_AAA"/>
</dbReference>
<dbReference type="RefSeq" id="WP_193941099.1">
    <property type="nucleotide sequence ID" value="NZ_JADEWB010000001.1"/>
</dbReference>
<keyword evidence="4" id="KW-1185">Reference proteome</keyword>